<dbReference type="EMBL" id="FOVM01000001">
    <property type="protein sequence ID" value="SFN41480.1"/>
    <property type="molecule type" value="Genomic_DNA"/>
</dbReference>
<dbReference type="RefSeq" id="WP_090708510.1">
    <property type="nucleotide sequence ID" value="NZ_FOVM01000001.1"/>
</dbReference>
<dbReference type="Gene3D" id="2.40.30.10">
    <property type="entry name" value="Translation factors"/>
    <property type="match status" value="1"/>
</dbReference>
<proteinExistence type="predicted"/>
<dbReference type="InterPro" id="IPR039261">
    <property type="entry name" value="FNR_nucleotide-bd"/>
</dbReference>
<dbReference type="InterPro" id="IPR017938">
    <property type="entry name" value="Riboflavin_synthase-like_b-brl"/>
</dbReference>
<sequence>MLTTTEARPRTIPNFRPYAVSVAGVQRLSPTFVRVTFTGAELSHFGTHGLDQRIKIVLPLPGVGITPLDETDWFGGWRALPDELRNPIRTYTVRAVRPGRSEVDVDFVLHGDGGPASRWVQNARIGDELCVVGPDSRGEDPSVGIEWKPGAAKRILLAGDETATPAICSILASLPRSARGCAFLEVPHEADAVATGAPDGVEVTWLARGDQPHGSALEPAVRSWTASYITDAHHGADVSDVDIDHEILWEVPEPSTRGSELYAWLAGEASVIKTLRRFLVSETGLDRHQVAFMGYWRTGRAEN</sequence>
<gene>
    <name evidence="2" type="ORF">SAMN05216219_0518</name>
</gene>
<dbReference type="STRING" id="995034.SAMN05216219_0518"/>
<dbReference type="Pfam" id="PF08021">
    <property type="entry name" value="FAD_binding_9"/>
    <property type="match status" value="1"/>
</dbReference>
<evidence type="ECO:0000259" key="1">
    <source>
        <dbReference type="PROSITE" id="PS51384"/>
    </source>
</evidence>
<dbReference type="InterPro" id="IPR017927">
    <property type="entry name" value="FAD-bd_FR_type"/>
</dbReference>
<dbReference type="Pfam" id="PF04954">
    <property type="entry name" value="SIP"/>
    <property type="match status" value="1"/>
</dbReference>
<organism evidence="2 3">
    <name type="scientific">Mycetocola miduiensis</name>
    <dbReference type="NCBI Taxonomy" id="995034"/>
    <lineage>
        <taxon>Bacteria</taxon>
        <taxon>Bacillati</taxon>
        <taxon>Actinomycetota</taxon>
        <taxon>Actinomycetes</taxon>
        <taxon>Micrococcales</taxon>
        <taxon>Microbacteriaceae</taxon>
        <taxon>Mycetocola</taxon>
    </lineage>
</organism>
<name>A0A1I4YV26_9MICO</name>
<evidence type="ECO:0000313" key="3">
    <source>
        <dbReference type="Proteomes" id="UP000198867"/>
    </source>
</evidence>
<dbReference type="PROSITE" id="PS51384">
    <property type="entry name" value="FAD_FR"/>
    <property type="match status" value="1"/>
</dbReference>
<dbReference type="InterPro" id="IPR039374">
    <property type="entry name" value="SIP_fam"/>
</dbReference>
<dbReference type="Proteomes" id="UP000198867">
    <property type="component" value="Unassembled WGS sequence"/>
</dbReference>
<dbReference type="SUPFAM" id="SSF63380">
    <property type="entry name" value="Riboflavin synthase domain-like"/>
    <property type="match status" value="1"/>
</dbReference>
<accession>A0A1I4YV26</accession>
<dbReference type="AlphaFoldDB" id="A0A1I4YV26"/>
<dbReference type="PANTHER" id="PTHR30157:SF0">
    <property type="entry name" value="NADPH-DEPENDENT FERRIC-CHELATE REDUCTASE"/>
    <property type="match status" value="1"/>
</dbReference>
<evidence type="ECO:0000313" key="2">
    <source>
        <dbReference type="EMBL" id="SFN41480.1"/>
    </source>
</evidence>
<feature type="domain" description="FAD-binding FR-type" evidence="1">
    <location>
        <begin position="15"/>
        <end position="141"/>
    </location>
</feature>
<protein>
    <submittedName>
        <fullName evidence="2">NADPH-dependent ferric siderophore reductase, contains FAD-binding and SIP domains</fullName>
    </submittedName>
</protein>
<dbReference type="PANTHER" id="PTHR30157">
    <property type="entry name" value="FERRIC REDUCTASE, NADPH-DEPENDENT"/>
    <property type="match status" value="1"/>
</dbReference>
<dbReference type="GO" id="GO:0016491">
    <property type="term" value="F:oxidoreductase activity"/>
    <property type="evidence" value="ECO:0007669"/>
    <property type="project" value="InterPro"/>
</dbReference>
<dbReference type="CDD" id="cd06193">
    <property type="entry name" value="siderophore_interacting"/>
    <property type="match status" value="1"/>
</dbReference>
<dbReference type="InterPro" id="IPR007037">
    <property type="entry name" value="SIP_rossman_dom"/>
</dbReference>
<reference evidence="3" key="1">
    <citation type="submission" date="2016-10" db="EMBL/GenBank/DDBJ databases">
        <authorList>
            <person name="Varghese N."/>
            <person name="Submissions S."/>
        </authorList>
    </citation>
    <scope>NUCLEOTIDE SEQUENCE [LARGE SCALE GENOMIC DNA]</scope>
    <source>
        <strain evidence="3">CGMCC 1.11101</strain>
    </source>
</reference>
<keyword evidence="3" id="KW-1185">Reference proteome</keyword>
<dbReference type="OrthoDB" id="3291337at2"/>
<dbReference type="Gene3D" id="3.40.50.80">
    <property type="entry name" value="Nucleotide-binding domain of ferredoxin-NADP reductase (FNR) module"/>
    <property type="match status" value="1"/>
</dbReference>
<dbReference type="InterPro" id="IPR013113">
    <property type="entry name" value="SIP_FAD-bd"/>
</dbReference>